<comment type="similarity">
    <text evidence="1 2">Belongs to the Dps family.</text>
</comment>
<dbReference type="Proteomes" id="UP000183071">
    <property type="component" value="Unassembled WGS sequence"/>
</dbReference>
<dbReference type="OrthoDB" id="9797023at2"/>
<evidence type="ECO:0000256" key="1">
    <source>
        <dbReference type="ARBA" id="ARBA00009497"/>
    </source>
</evidence>
<dbReference type="PANTHER" id="PTHR42932">
    <property type="entry name" value="GENERAL STRESS PROTEIN 20U"/>
    <property type="match status" value="1"/>
</dbReference>
<dbReference type="InterPro" id="IPR012347">
    <property type="entry name" value="Ferritin-like"/>
</dbReference>
<dbReference type="RefSeq" id="WP_053974914.1">
    <property type="nucleotide sequence ID" value="NZ_FNUE01000002.1"/>
</dbReference>
<evidence type="ECO:0000259" key="3">
    <source>
        <dbReference type="Pfam" id="PF00210"/>
    </source>
</evidence>
<dbReference type="STRING" id="1300348.I602_2403"/>
<reference evidence="4 6" key="1">
    <citation type="submission" date="2015-07" db="EMBL/GenBank/DDBJ databases">
        <title>Genome of Polaribacter dokdonenesis DSW-5, isolated from seawater off Dokdo in Korea.</title>
        <authorList>
            <person name="Yoon K."/>
            <person name="Song J.Y."/>
            <person name="Kim J.F."/>
        </authorList>
    </citation>
    <scope>NUCLEOTIDE SEQUENCE [LARGE SCALE GENOMIC DNA]</scope>
    <source>
        <strain evidence="4 6">DSW-5</strain>
    </source>
</reference>
<reference evidence="5 7" key="2">
    <citation type="submission" date="2016-10" db="EMBL/GenBank/DDBJ databases">
        <authorList>
            <person name="Varghese N."/>
            <person name="Submissions S."/>
        </authorList>
    </citation>
    <scope>NUCLEOTIDE SEQUENCE [LARGE SCALE GENOMIC DNA]</scope>
    <source>
        <strain evidence="5 7">DSW-5</strain>
    </source>
</reference>
<dbReference type="GO" id="GO:0016722">
    <property type="term" value="F:oxidoreductase activity, acting on metal ions"/>
    <property type="evidence" value="ECO:0007669"/>
    <property type="project" value="InterPro"/>
</dbReference>
<evidence type="ECO:0000313" key="7">
    <source>
        <dbReference type="Proteomes" id="UP000183071"/>
    </source>
</evidence>
<dbReference type="GO" id="GO:0003677">
    <property type="term" value="F:DNA binding"/>
    <property type="evidence" value="ECO:0007669"/>
    <property type="project" value="UniProtKB-KW"/>
</dbReference>
<accession>A0A0M9CHX2</accession>
<dbReference type="Proteomes" id="UP000037716">
    <property type="component" value="Unassembled WGS sequence"/>
</dbReference>
<dbReference type="EMBL" id="FNUE01000002">
    <property type="protein sequence ID" value="SEE53260.1"/>
    <property type="molecule type" value="Genomic_DNA"/>
</dbReference>
<feature type="domain" description="Ferritin/DPS" evidence="3">
    <location>
        <begin position="17"/>
        <end position="156"/>
    </location>
</feature>
<evidence type="ECO:0000256" key="2">
    <source>
        <dbReference type="RuleBase" id="RU003875"/>
    </source>
</evidence>
<dbReference type="InterPro" id="IPR008331">
    <property type="entry name" value="Ferritin_DPS_dom"/>
</dbReference>
<dbReference type="PATRIC" id="fig|1300348.6.peg.2404"/>
<dbReference type="Pfam" id="PF00210">
    <property type="entry name" value="Ferritin"/>
    <property type="match status" value="1"/>
</dbReference>
<organism evidence="4 6">
    <name type="scientific">Polaribacter dokdonensis DSW-5</name>
    <dbReference type="NCBI Taxonomy" id="1300348"/>
    <lineage>
        <taxon>Bacteria</taxon>
        <taxon>Pseudomonadati</taxon>
        <taxon>Bacteroidota</taxon>
        <taxon>Flavobacteriia</taxon>
        <taxon>Flavobacteriales</taxon>
        <taxon>Flavobacteriaceae</taxon>
    </lineage>
</organism>
<gene>
    <name evidence="4" type="ORF">I602_2403</name>
    <name evidence="5" type="ORF">SAMN05444353_2178</name>
</gene>
<sequence length="166" mass="19587">MDYLNLDNHKVLPVVTELNVLLADYHVYYQKLRNFHWNILGKNFFDLHNKFEEMYNVTRVKIDEIAERIITLRYHPISKLSDYIEVSKIKESSPLLSDEEMVKDIINDHSILLEQLAKIIDRANKANDEGTIDLIGAYIRELEKSTWMLNAWSKDTKDELNTSFVK</sequence>
<dbReference type="SUPFAM" id="SSF47240">
    <property type="entry name" value="Ferritin-like"/>
    <property type="match status" value="1"/>
</dbReference>
<dbReference type="InterPro" id="IPR002177">
    <property type="entry name" value="DPS_DNA-bd"/>
</dbReference>
<evidence type="ECO:0000313" key="4">
    <source>
        <dbReference type="EMBL" id="KOY52843.1"/>
    </source>
</evidence>
<dbReference type="EMBL" id="LGBR01000001">
    <property type="protein sequence ID" value="KOY52843.1"/>
    <property type="molecule type" value="Genomic_DNA"/>
</dbReference>
<protein>
    <submittedName>
        <fullName evidence="4">Ferritin-like protein</fullName>
    </submittedName>
    <submittedName>
        <fullName evidence="5">Starvation-inducible DNA-binding protein</fullName>
    </submittedName>
</protein>
<keyword evidence="5" id="KW-0238">DNA-binding</keyword>
<dbReference type="Gene3D" id="1.20.1260.10">
    <property type="match status" value="1"/>
</dbReference>
<dbReference type="AlphaFoldDB" id="A0A0M9CHX2"/>
<comment type="caution">
    <text evidence="4">The sequence shown here is derived from an EMBL/GenBank/DDBJ whole genome shotgun (WGS) entry which is preliminary data.</text>
</comment>
<dbReference type="PIRSF" id="PIRSF005900">
    <property type="entry name" value="Dps"/>
    <property type="match status" value="1"/>
</dbReference>
<evidence type="ECO:0000313" key="6">
    <source>
        <dbReference type="Proteomes" id="UP000037716"/>
    </source>
</evidence>
<evidence type="ECO:0000313" key="5">
    <source>
        <dbReference type="EMBL" id="SEE53260.1"/>
    </source>
</evidence>
<proteinExistence type="inferred from homology"/>
<dbReference type="GO" id="GO:0008199">
    <property type="term" value="F:ferric iron binding"/>
    <property type="evidence" value="ECO:0007669"/>
    <property type="project" value="InterPro"/>
</dbReference>
<name>A0A0M9CHX2_9FLAO</name>
<dbReference type="PROSITE" id="PS00818">
    <property type="entry name" value="DPS_1"/>
    <property type="match status" value="1"/>
</dbReference>
<dbReference type="CDD" id="cd01043">
    <property type="entry name" value="DPS"/>
    <property type="match status" value="1"/>
</dbReference>
<dbReference type="InterPro" id="IPR023188">
    <property type="entry name" value="DPS_DNA-bd_CS"/>
</dbReference>
<dbReference type="PANTHER" id="PTHR42932:SF1">
    <property type="entry name" value="GENERAL STRESS PROTEIN 20U"/>
    <property type="match status" value="1"/>
</dbReference>
<keyword evidence="7" id="KW-1185">Reference proteome</keyword>
<dbReference type="InterPro" id="IPR009078">
    <property type="entry name" value="Ferritin-like_SF"/>
</dbReference>
<dbReference type="PRINTS" id="PR01346">
    <property type="entry name" value="HELNAPAPROT"/>
</dbReference>